<evidence type="ECO:0000256" key="1">
    <source>
        <dbReference type="SAM" id="SignalP"/>
    </source>
</evidence>
<organism evidence="2 3">
    <name type="scientific">Hymenobacter aranciens</name>
    <dbReference type="NCBI Taxonomy" id="3063996"/>
    <lineage>
        <taxon>Bacteria</taxon>
        <taxon>Pseudomonadati</taxon>
        <taxon>Bacteroidota</taxon>
        <taxon>Cytophagia</taxon>
        <taxon>Cytophagales</taxon>
        <taxon>Hymenobacteraceae</taxon>
        <taxon>Hymenobacter</taxon>
    </lineage>
</organism>
<gene>
    <name evidence="2" type="ORF">Q5H93_08770</name>
</gene>
<evidence type="ECO:0000313" key="2">
    <source>
        <dbReference type="EMBL" id="MDO7874820.1"/>
    </source>
</evidence>
<dbReference type="EMBL" id="JAUQSY010000005">
    <property type="protein sequence ID" value="MDO7874820.1"/>
    <property type="molecule type" value="Genomic_DNA"/>
</dbReference>
<protein>
    <recommendedName>
        <fullName evidence="4">Lipoprotein</fullName>
    </recommendedName>
</protein>
<dbReference type="RefSeq" id="WP_305006136.1">
    <property type="nucleotide sequence ID" value="NZ_JAUQSY010000005.1"/>
</dbReference>
<sequence length="180" mass="20295">MRFPSILAANSLLALSLLLTACDSTPRERQAAVRKEVKELDTLARTGTRKLARLGKGAAQYRAAARARRAAPLDPQQERKMEKALLGTADRIPGLTPGTIAEAYAQLVRETRTRRPTWTERDWDYARNVYQRLNAQLKTIRLDLPARDELRIRTRQAEFVALQAGHTAKEINANARQLPQ</sequence>
<feature type="chain" id="PRO_5047217819" description="Lipoprotein" evidence="1">
    <location>
        <begin position="22"/>
        <end position="180"/>
    </location>
</feature>
<evidence type="ECO:0008006" key="4">
    <source>
        <dbReference type="Google" id="ProtNLM"/>
    </source>
</evidence>
<name>A0ABT9B995_9BACT</name>
<evidence type="ECO:0000313" key="3">
    <source>
        <dbReference type="Proteomes" id="UP001176429"/>
    </source>
</evidence>
<accession>A0ABT9B995</accession>
<keyword evidence="3" id="KW-1185">Reference proteome</keyword>
<comment type="caution">
    <text evidence="2">The sequence shown here is derived from an EMBL/GenBank/DDBJ whole genome shotgun (WGS) entry which is preliminary data.</text>
</comment>
<dbReference type="Proteomes" id="UP001176429">
    <property type="component" value="Unassembled WGS sequence"/>
</dbReference>
<proteinExistence type="predicted"/>
<reference evidence="2" key="1">
    <citation type="submission" date="2023-07" db="EMBL/GenBank/DDBJ databases">
        <authorList>
            <person name="Kim M.K."/>
        </authorList>
    </citation>
    <scope>NUCLEOTIDE SEQUENCE</scope>
    <source>
        <strain evidence="2">ASUV-10-1</strain>
    </source>
</reference>
<dbReference type="PROSITE" id="PS51257">
    <property type="entry name" value="PROKAR_LIPOPROTEIN"/>
    <property type="match status" value="1"/>
</dbReference>
<keyword evidence="1" id="KW-0732">Signal</keyword>
<feature type="signal peptide" evidence="1">
    <location>
        <begin position="1"/>
        <end position="21"/>
    </location>
</feature>